<feature type="compositionally biased region" description="Gly residues" evidence="2">
    <location>
        <begin position="52"/>
        <end position="71"/>
    </location>
</feature>
<dbReference type="RefSeq" id="WP_191771998.1">
    <property type="nucleotide sequence ID" value="NZ_JACYFU010000001.1"/>
</dbReference>
<evidence type="ECO:0000256" key="2">
    <source>
        <dbReference type="SAM" id="MobiDB-lite"/>
    </source>
</evidence>
<protein>
    <submittedName>
        <fullName evidence="5">Efflux RND transporter periplasmic adaptor subunit</fullName>
    </submittedName>
</protein>
<reference evidence="5" key="1">
    <citation type="submission" date="2020-09" db="EMBL/GenBank/DDBJ databases">
        <title>Genome seq and assembly of Devosia sp.</title>
        <authorList>
            <person name="Chhetri G."/>
        </authorList>
    </citation>
    <scope>NUCLEOTIDE SEQUENCE</scope>
    <source>
        <strain evidence="5">PTR5</strain>
    </source>
</reference>
<organism evidence="5 6">
    <name type="scientific">Devosia oryzisoli</name>
    <dbReference type="NCBI Taxonomy" id="2774138"/>
    <lineage>
        <taxon>Bacteria</taxon>
        <taxon>Pseudomonadati</taxon>
        <taxon>Pseudomonadota</taxon>
        <taxon>Alphaproteobacteria</taxon>
        <taxon>Hyphomicrobiales</taxon>
        <taxon>Devosiaceae</taxon>
        <taxon>Devosia</taxon>
    </lineage>
</organism>
<dbReference type="GO" id="GO:0015562">
    <property type="term" value="F:efflux transmembrane transporter activity"/>
    <property type="evidence" value="ECO:0007669"/>
    <property type="project" value="TreeGrafter"/>
</dbReference>
<accession>A0A927FPI1</accession>
<dbReference type="GO" id="GO:1990281">
    <property type="term" value="C:efflux pump complex"/>
    <property type="evidence" value="ECO:0007669"/>
    <property type="project" value="TreeGrafter"/>
</dbReference>
<feature type="region of interest" description="Disordered" evidence="2">
    <location>
        <begin position="40"/>
        <end position="71"/>
    </location>
</feature>
<gene>
    <name evidence="5" type="ORF">IC608_00060</name>
</gene>
<dbReference type="InterPro" id="IPR006143">
    <property type="entry name" value="RND_pump_MFP"/>
</dbReference>
<dbReference type="Proteomes" id="UP000654108">
    <property type="component" value="Unassembled WGS sequence"/>
</dbReference>
<comment type="similarity">
    <text evidence="1">Belongs to the membrane fusion protein (MFP) (TC 8.A.1) family.</text>
</comment>
<dbReference type="SUPFAM" id="SSF111369">
    <property type="entry name" value="HlyD-like secretion proteins"/>
    <property type="match status" value="1"/>
</dbReference>
<dbReference type="Gene3D" id="2.40.50.100">
    <property type="match status" value="1"/>
</dbReference>
<dbReference type="Pfam" id="PF25917">
    <property type="entry name" value="BSH_RND"/>
    <property type="match status" value="1"/>
</dbReference>
<feature type="compositionally biased region" description="Low complexity" evidence="2">
    <location>
        <begin position="395"/>
        <end position="406"/>
    </location>
</feature>
<dbReference type="Pfam" id="PF25954">
    <property type="entry name" value="Beta-barrel_RND_2"/>
    <property type="match status" value="1"/>
</dbReference>
<keyword evidence="6" id="KW-1185">Reference proteome</keyword>
<evidence type="ECO:0000256" key="1">
    <source>
        <dbReference type="ARBA" id="ARBA00009477"/>
    </source>
</evidence>
<sequence>MLSALRQLLASLAVLLVAGLIWLYLVPSAPRTLESWDISLPFGPKPTEQVGPTGGGRGGAGPDGGGRRGGFAGRQTNVITAAVRMATINSALSAVGEASAARSVSVAAPAGGELAEVLVRPGQTVEAGDVIARFKSEAEQIEFDGAQLALEDAEAALARTQGLASSNIVANTALTAAELAKANAELELRNARLALDRKTITSPIGGTVGLIRVNPGNYVAAQTAITTIDDTSSILIDFWVPERYAGQIDVDQPVTVSATALPGQEFTGTVSAIDSRIDPASRTLQVQAEIPNPDGRLRAGMSFAVRLDFPGETYPAVNPLAILWSAQGSYVWKYEAGKATKVMAEIIQRNSDGVLVRADLAAGDPVITEGILQLSEGADVNLIEGPDGRGDEAETASAASAAPAGN</sequence>
<dbReference type="AlphaFoldDB" id="A0A927FPI1"/>
<feature type="domain" description="Multidrug resistance protein MdtA-like barrel-sandwich hybrid" evidence="3">
    <location>
        <begin position="102"/>
        <end position="224"/>
    </location>
</feature>
<dbReference type="EMBL" id="JACYFU010000001">
    <property type="protein sequence ID" value="MBD8063865.1"/>
    <property type="molecule type" value="Genomic_DNA"/>
</dbReference>
<dbReference type="Gene3D" id="1.10.287.470">
    <property type="entry name" value="Helix hairpin bin"/>
    <property type="match status" value="1"/>
</dbReference>
<evidence type="ECO:0000313" key="6">
    <source>
        <dbReference type="Proteomes" id="UP000654108"/>
    </source>
</evidence>
<dbReference type="InterPro" id="IPR058625">
    <property type="entry name" value="MdtA-like_BSH"/>
</dbReference>
<evidence type="ECO:0000259" key="3">
    <source>
        <dbReference type="Pfam" id="PF25917"/>
    </source>
</evidence>
<dbReference type="Gene3D" id="2.40.420.20">
    <property type="match status" value="1"/>
</dbReference>
<dbReference type="InterPro" id="IPR058792">
    <property type="entry name" value="Beta-barrel_RND_2"/>
</dbReference>
<dbReference type="FunFam" id="2.40.30.170:FF:000010">
    <property type="entry name" value="Efflux RND transporter periplasmic adaptor subunit"/>
    <property type="match status" value="1"/>
</dbReference>
<feature type="region of interest" description="Disordered" evidence="2">
    <location>
        <begin position="385"/>
        <end position="406"/>
    </location>
</feature>
<dbReference type="Gene3D" id="2.40.30.170">
    <property type="match status" value="1"/>
</dbReference>
<comment type="caution">
    <text evidence="5">The sequence shown here is derived from an EMBL/GenBank/DDBJ whole genome shotgun (WGS) entry which is preliminary data.</text>
</comment>
<proteinExistence type="inferred from homology"/>
<feature type="domain" description="CusB-like beta-barrel" evidence="4">
    <location>
        <begin position="238"/>
        <end position="308"/>
    </location>
</feature>
<dbReference type="PANTHER" id="PTHR30469:SF11">
    <property type="entry name" value="BLL4320 PROTEIN"/>
    <property type="match status" value="1"/>
</dbReference>
<evidence type="ECO:0000313" key="5">
    <source>
        <dbReference type="EMBL" id="MBD8063865.1"/>
    </source>
</evidence>
<dbReference type="NCBIfam" id="TIGR01730">
    <property type="entry name" value="RND_mfp"/>
    <property type="match status" value="1"/>
</dbReference>
<evidence type="ECO:0000259" key="4">
    <source>
        <dbReference type="Pfam" id="PF25954"/>
    </source>
</evidence>
<dbReference type="PANTHER" id="PTHR30469">
    <property type="entry name" value="MULTIDRUG RESISTANCE PROTEIN MDTA"/>
    <property type="match status" value="1"/>
</dbReference>
<name>A0A927FPI1_9HYPH</name>